<name>A0A1S3HG98_LINAN</name>
<evidence type="ECO:0000259" key="2">
    <source>
        <dbReference type="Pfam" id="PF21320"/>
    </source>
</evidence>
<feature type="domain" description="Methyltransferase" evidence="1">
    <location>
        <begin position="171"/>
        <end position="291"/>
    </location>
</feature>
<dbReference type="AlphaFoldDB" id="A0A1S3HG98"/>
<protein>
    <submittedName>
        <fullName evidence="4">Uncharacterized protein LOC106154640 isoform X1</fullName>
    </submittedName>
</protein>
<dbReference type="InterPro" id="IPR053173">
    <property type="entry name" value="SAM-binding_MTase"/>
</dbReference>
<feature type="domain" description="S-adenosylmethionine-dependent methyltransferase Rv2258c-like winged HTH" evidence="2">
    <location>
        <begin position="17"/>
        <end position="87"/>
    </location>
</feature>
<proteinExistence type="predicted"/>
<gene>
    <name evidence="4" type="primary">LOC106154640</name>
</gene>
<accession>A0A1S3HG98</accession>
<dbReference type="PANTHER" id="PTHR45128">
    <property type="entry name" value="METHYLTRANSFERASE TYPE 11"/>
    <property type="match status" value="1"/>
</dbReference>
<dbReference type="SUPFAM" id="SSF53335">
    <property type="entry name" value="S-adenosyl-L-methionine-dependent methyltransferases"/>
    <property type="match status" value="1"/>
</dbReference>
<dbReference type="InterPro" id="IPR025714">
    <property type="entry name" value="Methyltranfer_dom"/>
</dbReference>
<dbReference type="RefSeq" id="XP_013384506.1">
    <property type="nucleotide sequence ID" value="XM_013529052.1"/>
</dbReference>
<evidence type="ECO:0000313" key="3">
    <source>
        <dbReference type="Proteomes" id="UP000085678"/>
    </source>
</evidence>
<evidence type="ECO:0000313" key="4">
    <source>
        <dbReference type="RefSeq" id="XP_013384506.1"/>
    </source>
</evidence>
<dbReference type="InParanoid" id="A0A1S3HG98"/>
<dbReference type="InterPro" id="IPR036390">
    <property type="entry name" value="WH_DNA-bd_sf"/>
</dbReference>
<dbReference type="Pfam" id="PF13847">
    <property type="entry name" value="Methyltransf_31"/>
    <property type="match status" value="1"/>
</dbReference>
<organism evidence="3 4">
    <name type="scientific">Lingula anatina</name>
    <name type="common">Brachiopod</name>
    <name type="synonym">Lingula unguis</name>
    <dbReference type="NCBI Taxonomy" id="7574"/>
    <lineage>
        <taxon>Eukaryota</taxon>
        <taxon>Metazoa</taxon>
        <taxon>Spiralia</taxon>
        <taxon>Lophotrochozoa</taxon>
        <taxon>Brachiopoda</taxon>
        <taxon>Linguliformea</taxon>
        <taxon>Lingulata</taxon>
        <taxon>Lingulida</taxon>
        <taxon>Linguloidea</taxon>
        <taxon>Lingulidae</taxon>
        <taxon>Lingula</taxon>
    </lineage>
</organism>
<dbReference type="OrthoDB" id="506498at2759"/>
<dbReference type="PANTHER" id="PTHR45128:SF1">
    <property type="entry name" value="S-ADENOSYLMETHIONINE-DEPENDENT METHYLTRANSFERASE RV2258C"/>
    <property type="match status" value="1"/>
</dbReference>
<dbReference type="GeneID" id="106154640"/>
<dbReference type="SUPFAM" id="SSF46785">
    <property type="entry name" value="Winged helix' DNA-binding domain"/>
    <property type="match status" value="1"/>
</dbReference>
<sequence>MSAFSERMNQIKKETFVGLGISVGIRLRLFDAMAQMDRPVTATELATKTKCKERYIQQWLGFMACSDIINFEEDDSGEEKFSIPNDRLPHLSTDTGDSNAMWMYGLPILTGVQCQLESCFQKEGPNGIPHESYGGFNEFLDLYGRYGYAEKLIENTLMEVPDVAKQLEGGILMCEIGCGTGFLLQTMAKKYPRSQFLGLDIAARAIDSANKEARENGIKNVQFEVHDAHKLPSDWTEKFNYVFLTDVIHDVPDPKKVLQEIKRVLKPAGTASIQDFPLRRRVADNLKSPSANTGYLVGMFYCIPACMNYGGPGYGPAWGVENWVEVMKDVGFNVKLCMENSAHFVCSK</sequence>
<dbReference type="Proteomes" id="UP000085678">
    <property type="component" value="Unplaced"/>
</dbReference>
<dbReference type="KEGG" id="lak:106154640"/>
<dbReference type="CDD" id="cd02440">
    <property type="entry name" value="AdoMet_MTases"/>
    <property type="match status" value="1"/>
</dbReference>
<dbReference type="Gene3D" id="3.40.50.150">
    <property type="entry name" value="Vaccinia Virus protein VP39"/>
    <property type="match status" value="1"/>
</dbReference>
<dbReference type="InterPro" id="IPR029063">
    <property type="entry name" value="SAM-dependent_MTases_sf"/>
</dbReference>
<dbReference type="InterPro" id="IPR048711">
    <property type="entry name" value="WHD_Rv2258c"/>
</dbReference>
<dbReference type="Pfam" id="PF21320">
    <property type="entry name" value="WHD_Rv2258c"/>
    <property type="match status" value="1"/>
</dbReference>
<reference evidence="4" key="1">
    <citation type="submission" date="2025-08" db="UniProtKB">
        <authorList>
            <consortium name="RefSeq"/>
        </authorList>
    </citation>
    <scope>IDENTIFICATION</scope>
    <source>
        <tissue evidence="4">Gonads</tissue>
    </source>
</reference>
<dbReference type="InterPro" id="IPR036388">
    <property type="entry name" value="WH-like_DNA-bd_sf"/>
</dbReference>
<dbReference type="STRING" id="7574.A0A1S3HG98"/>
<dbReference type="Gene3D" id="1.10.10.10">
    <property type="entry name" value="Winged helix-like DNA-binding domain superfamily/Winged helix DNA-binding domain"/>
    <property type="match status" value="1"/>
</dbReference>
<evidence type="ECO:0000259" key="1">
    <source>
        <dbReference type="Pfam" id="PF13847"/>
    </source>
</evidence>
<keyword evidence="3" id="KW-1185">Reference proteome</keyword>